<evidence type="ECO:0008006" key="4">
    <source>
        <dbReference type="Google" id="ProtNLM"/>
    </source>
</evidence>
<proteinExistence type="predicted"/>
<name>A0A5C6UBD8_9SPHN</name>
<keyword evidence="1" id="KW-0812">Transmembrane</keyword>
<dbReference type="RefSeq" id="WP_147079754.1">
    <property type="nucleotide sequence ID" value="NZ_VOQR01000001.1"/>
</dbReference>
<evidence type="ECO:0000313" key="2">
    <source>
        <dbReference type="EMBL" id="TXC69994.1"/>
    </source>
</evidence>
<dbReference type="AlphaFoldDB" id="A0A5C6UBD8"/>
<feature type="transmembrane region" description="Helical" evidence="1">
    <location>
        <begin position="9"/>
        <end position="29"/>
    </location>
</feature>
<keyword evidence="1" id="KW-1133">Transmembrane helix</keyword>
<dbReference type="OrthoDB" id="7584508at2"/>
<evidence type="ECO:0000256" key="1">
    <source>
        <dbReference type="SAM" id="Phobius"/>
    </source>
</evidence>
<protein>
    <recommendedName>
        <fullName evidence="4">DUF4175 domain-containing protein</fullName>
    </recommendedName>
</protein>
<accession>A0A5C6UBD8</accession>
<organism evidence="2 3">
    <name type="scientific">Sphingomonas ginsenosidivorax</name>
    <dbReference type="NCBI Taxonomy" id="862135"/>
    <lineage>
        <taxon>Bacteria</taxon>
        <taxon>Pseudomonadati</taxon>
        <taxon>Pseudomonadota</taxon>
        <taxon>Alphaproteobacteria</taxon>
        <taxon>Sphingomonadales</taxon>
        <taxon>Sphingomonadaceae</taxon>
        <taxon>Sphingomonas</taxon>
    </lineage>
</organism>
<comment type="caution">
    <text evidence="2">The sequence shown here is derived from an EMBL/GenBank/DDBJ whole genome shotgun (WGS) entry which is preliminary data.</text>
</comment>
<keyword evidence="3" id="KW-1185">Reference proteome</keyword>
<keyword evidence="1" id="KW-0472">Membrane</keyword>
<sequence length="66" mass="7224">MKNTLVEALHVLAGLVAAVAITWTAAWSYPLGWDVIWWCGLGAMVATLLMGIGPLRRAWMQDKAAR</sequence>
<evidence type="ECO:0000313" key="3">
    <source>
        <dbReference type="Proteomes" id="UP000321250"/>
    </source>
</evidence>
<reference evidence="2 3" key="1">
    <citation type="journal article" date="2013" name="Antonie Van Leeuwenhoek">
        <title>Sphingomonas ginsenosidivorax sp. nov., with the ability to transform ginsenosides.</title>
        <authorList>
            <person name="Jin X.F."/>
            <person name="Kim J.K."/>
            <person name="Liu Q.M."/>
            <person name="Kang M.S."/>
            <person name="He D."/>
            <person name="Jin F.X."/>
            <person name="Kim S.C."/>
            <person name="Im W.T."/>
        </authorList>
    </citation>
    <scope>NUCLEOTIDE SEQUENCE [LARGE SCALE GENOMIC DNA]</scope>
    <source>
        <strain evidence="2 3">KHI67</strain>
    </source>
</reference>
<feature type="transmembrane region" description="Helical" evidence="1">
    <location>
        <begin position="35"/>
        <end position="55"/>
    </location>
</feature>
<dbReference type="Proteomes" id="UP000321250">
    <property type="component" value="Unassembled WGS sequence"/>
</dbReference>
<dbReference type="EMBL" id="VOQR01000001">
    <property type="protein sequence ID" value="TXC69994.1"/>
    <property type="molecule type" value="Genomic_DNA"/>
</dbReference>
<gene>
    <name evidence="2" type="ORF">FSB78_02760</name>
</gene>